<reference evidence="3 4" key="1">
    <citation type="submission" date="2021-05" db="EMBL/GenBank/DDBJ databases">
        <title>Novel Bacillus species.</title>
        <authorList>
            <person name="Liu G."/>
        </authorList>
    </citation>
    <scope>NUCLEOTIDE SEQUENCE [LARGE SCALE GENOMIC DNA]</scope>
    <source>
        <strain evidence="4">FJAT-49780</strain>
    </source>
</reference>
<sequence length="269" mass="31656">MIEINGKKYKTYEFDEIDREKYAGFIYVTVDETNGMMYVGQHTLWNRNYYGSGTYFLRAVQKRGIENFSRYIIFIEETQEDLDEKEIFYISQGFGIDTVKSSKWYNIRYGARGGDITKGMTEEDYEKWKKRQSEAAKARDDLEETTRRLVAINSKPVVVFYNGQLYKEFPSTGALARDLQKVYNRKSLMSTWETCKIIVNGGNTDFTWAEGWIGIFKLEFEALLKNGYSIEEIHSKLQKNRPIKKRPGRGRPKKDKTEKEYQKLQQKEA</sequence>
<protein>
    <recommendedName>
        <fullName evidence="5">GIY-YIG homing endonuclease</fullName>
    </recommendedName>
</protein>
<evidence type="ECO:0008006" key="5">
    <source>
        <dbReference type="Google" id="ProtNLM"/>
    </source>
</evidence>
<dbReference type="Proteomes" id="UP000681414">
    <property type="component" value="Unassembled WGS sequence"/>
</dbReference>
<dbReference type="InterPro" id="IPR035901">
    <property type="entry name" value="GIY-YIG_endonuc_sf"/>
</dbReference>
<gene>
    <name evidence="3" type="ORF">KHA97_04565</name>
</gene>
<proteinExistence type="predicted"/>
<feature type="compositionally biased region" description="Basic residues" evidence="2">
    <location>
        <begin position="238"/>
        <end position="254"/>
    </location>
</feature>
<dbReference type="EMBL" id="JAGYPG010000001">
    <property type="protein sequence ID" value="MBS4194343.1"/>
    <property type="molecule type" value="Genomic_DNA"/>
</dbReference>
<dbReference type="AlphaFoldDB" id="A0A942YEW1"/>
<keyword evidence="1" id="KW-0175">Coiled coil</keyword>
<evidence type="ECO:0000313" key="4">
    <source>
        <dbReference type="Proteomes" id="UP000681414"/>
    </source>
</evidence>
<name>A0A942YEW1_9BACI</name>
<keyword evidence="4" id="KW-1185">Reference proteome</keyword>
<dbReference type="SUPFAM" id="SSF82771">
    <property type="entry name" value="GIY-YIG endonuclease"/>
    <property type="match status" value="1"/>
</dbReference>
<dbReference type="RefSeq" id="WP_213123533.1">
    <property type="nucleotide sequence ID" value="NZ_JAGYPG010000001.1"/>
</dbReference>
<accession>A0A942YEW1</accession>
<feature type="compositionally biased region" description="Basic and acidic residues" evidence="2">
    <location>
        <begin position="255"/>
        <end position="269"/>
    </location>
</feature>
<evidence type="ECO:0000256" key="1">
    <source>
        <dbReference type="SAM" id="Coils"/>
    </source>
</evidence>
<evidence type="ECO:0000256" key="2">
    <source>
        <dbReference type="SAM" id="MobiDB-lite"/>
    </source>
</evidence>
<evidence type="ECO:0000313" key="3">
    <source>
        <dbReference type="EMBL" id="MBS4194343.1"/>
    </source>
</evidence>
<comment type="caution">
    <text evidence="3">The sequence shown here is derived from an EMBL/GenBank/DDBJ whole genome shotgun (WGS) entry which is preliminary data.</text>
</comment>
<feature type="coiled-coil region" evidence="1">
    <location>
        <begin position="125"/>
        <end position="155"/>
    </location>
</feature>
<feature type="region of interest" description="Disordered" evidence="2">
    <location>
        <begin position="238"/>
        <end position="269"/>
    </location>
</feature>
<organism evidence="3 4">
    <name type="scientific">Lederbergia citri</name>
    <dbReference type="NCBI Taxonomy" id="2833580"/>
    <lineage>
        <taxon>Bacteria</taxon>
        <taxon>Bacillati</taxon>
        <taxon>Bacillota</taxon>
        <taxon>Bacilli</taxon>
        <taxon>Bacillales</taxon>
        <taxon>Bacillaceae</taxon>
        <taxon>Lederbergia</taxon>
    </lineage>
</organism>